<evidence type="ECO:0000256" key="3">
    <source>
        <dbReference type="ARBA" id="ARBA00012759"/>
    </source>
</evidence>
<keyword evidence="4" id="KW-0645">Protease</keyword>
<evidence type="ECO:0000256" key="5">
    <source>
        <dbReference type="ARBA" id="ARBA00022786"/>
    </source>
</evidence>
<dbReference type="Gene3D" id="3.90.70.10">
    <property type="entry name" value="Cysteine proteinases"/>
    <property type="match status" value="1"/>
</dbReference>
<feature type="compositionally biased region" description="Low complexity" evidence="8">
    <location>
        <begin position="176"/>
        <end position="214"/>
    </location>
</feature>
<keyword evidence="6" id="KW-0378">Hydrolase</keyword>
<feature type="compositionally biased region" description="Polar residues" evidence="8">
    <location>
        <begin position="238"/>
        <end position="249"/>
    </location>
</feature>
<feature type="compositionally biased region" description="Polar residues" evidence="8">
    <location>
        <begin position="550"/>
        <end position="563"/>
    </location>
</feature>
<evidence type="ECO:0000256" key="1">
    <source>
        <dbReference type="ARBA" id="ARBA00000707"/>
    </source>
</evidence>
<dbReference type="CDD" id="cd02674">
    <property type="entry name" value="Peptidase_C19R"/>
    <property type="match status" value="1"/>
</dbReference>
<dbReference type="Gene3D" id="3.40.250.10">
    <property type="entry name" value="Rhodanese-like domain"/>
    <property type="match status" value="1"/>
</dbReference>
<dbReference type="InterPro" id="IPR018200">
    <property type="entry name" value="USP_CS"/>
</dbReference>
<accession>A0A9P7G7Y6</accession>
<keyword evidence="5" id="KW-0833">Ubl conjugation pathway</keyword>
<feature type="compositionally biased region" description="Polar residues" evidence="8">
    <location>
        <begin position="530"/>
        <end position="539"/>
    </location>
</feature>
<dbReference type="SUPFAM" id="SSF52821">
    <property type="entry name" value="Rhodanese/Cell cycle control phosphatase"/>
    <property type="match status" value="1"/>
</dbReference>
<keyword evidence="12" id="KW-1185">Reference proteome</keyword>
<dbReference type="GO" id="GO:0004843">
    <property type="term" value="F:cysteine-type deubiquitinase activity"/>
    <property type="evidence" value="ECO:0007669"/>
    <property type="project" value="UniProtKB-EC"/>
</dbReference>
<dbReference type="EMBL" id="JABCKV010000056">
    <property type="protein sequence ID" value="KAG5644871.1"/>
    <property type="molecule type" value="Genomic_DNA"/>
</dbReference>
<protein>
    <recommendedName>
        <fullName evidence="3">ubiquitinyl hydrolase 1</fullName>
        <ecNumber evidence="3">3.4.19.12</ecNumber>
    </recommendedName>
</protein>
<evidence type="ECO:0000259" key="10">
    <source>
        <dbReference type="PROSITE" id="PS50235"/>
    </source>
</evidence>
<dbReference type="InterPro" id="IPR001763">
    <property type="entry name" value="Rhodanese-like_dom"/>
</dbReference>
<dbReference type="InterPro" id="IPR001394">
    <property type="entry name" value="Peptidase_C19_UCH"/>
</dbReference>
<dbReference type="PANTHER" id="PTHR21646:SF95">
    <property type="entry name" value="UBIQUITIN CARBOXYL-TERMINAL HYDROLASE 4-RELATED"/>
    <property type="match status" value="1"/>
</dbReference>
<feature type="region of interest" description="Disordered" evidence="8">
    <location>
        <begin position="137"/>
        <end position="216"/>
    </location>
</feature>
<evidence type="ECO:0000256" key="8">
    <source>
        <dbReference type="SAM" id="MobiDB-lite"/>
    </source>
</evidence>
<feature type="region of interest" description="Disordered" evidence="8">
    <location>
        <begin position="480"/>
        <end position="506"/>
    </location>
</feature>
<evidence type="ECO:0000256" key="6">
    <source>
        <dbReference type="ARBA" id="ARBA00022801"/>
    </source>
</evidence>
<comment type="similarity">
    <text evidence="2">Belongs to the peptidase C19 family.</text>
</comment>
<evidence type="ECO:0000313" key="12">
    <source>
        <dbReference type="Proteomes" id="UP000775547"/>
    </source>
</evidence>
<dbReference type="InterPro" id="IPR050185">
    <property type="entry name" value="Ub_carboxyl-term_hydrolase"/>
</dbReference>
<dbReference type="InterPro" id="IPR038765">
    <property type="entry name" value="Papain-like_cys_pep_sf"/>
</dbReference>
<reference evidence="11" key="1">
    <citation type="submission" date="2020-07" db="EMBL/GenBank/DDBJ databases">
        <authorList>
            <person name="Nieuwenhuis M."/>
            <person name="Van De Peppel L.J.J."/>
        </authorList>
    </citation>
    <scope>NUCLEOTIDE SEQUENCE</scope>
    <source>
        <strain evidence="11">AP01</strain>
        <tissue evidence="11">Mycelium</tissue>
    </source>
</reference>
<feature type="domain" description="USP" evidence="10">
    <location>
        <begin position="603"/>
        <end position="964"/>
    </location>
</feature>
<name>A0A9P7G7Y6_9AGAR</name>
<dbReference type="InterPro" id="IPR036873">
    <property type="entry name" value="Rhodanese-like_dom_sf"/>
</dbReference>
<comment type="catalytic activity">
    <reaction evidence="1">
        <text>Thiol-dependent hydrolysis of ester, thioester, amide, peptide and isopeptide bonds formed by the C-terminal Gly of ubiquitin (a 76-residue protein attached to proteins as an intracellular targeting signal).</text>
        <dbReference type="EC" id="3.4.19.12"/>
    </reaction>
</comment>
<dbReference type="GO" id="GO:0016579">
    <property type="term" value="P:protein deubiquitination"/>
    <property type="evidence" value="ECO:0007669"/>
    <property type="project" value="InterPro"/>
</dbReference>
<keyword evidence="7" id="KW-0788">Thiol protease</keyword>
<dbReference type="SUPFAM" id="SSF54001">
    <property type="entry name" value="Cysteine proteinases"/>
    <property type="match status" value="1"/>
</dbReference>
<dbReference type="AlphaFoldDB" id="A0A9P7G7Y6"/>
<organism evidence="11 12">
    <name type="scientific">Asterophora parasitica</name>
    <dbReference type="NCBI Taxonomy" id="117018"/>
    <lineage>
        <taxon>Eukaryota</taxon>
        <taxon>Fungi</taxon>
        <taxon>Dikarya</taxon>
        <taxon>Basidiomycota</taxon>
        <taxon>Agaricomycotina</taxon>
        <taxon>Agaricomycetes</taxon>
        <taxon>Agaricomycetidae</taxon>
        <taxon>Agaricales</taxon>
        <taxon>Tricholomatineae</taxon>
        <taxon>Lyophyllaceae</taxon>
        <taxon>Asterophora</taxon>
    </lineage>
</organism>
<gene>
    <name evidence="11" type="ORF">DXG03_007512</name>
</gene>
<reference evidence="11" key="2">
    <citation type="submission" date="2021-10" db="EMBL/GenBank/DDBJ databases">
        <title>Phylogenomics reveals ancestral predisposition of the termite-cultivated fungus Termitomyces towards a domesticated lifestyle.</title>
        <authorList>
            <person name="Auxier B."/>
            <person name="Grum-Grzhimaylo A."/>
            <person name="Cardenas M.E."/>
            <person name="Lodge J.D."/>
            <person name="Laessoe T."/>
            <person name="Pedersen O."/>
            <person name="Smith M.E."/>
            <person name="Kuyper T.W."/>
            <person name="Franco-Molano E.A."/>
            <person name="Baroni T.J."/>
            <person name="Aanen D.K."/>
        </authorList>
    </citation>
    <scope>NUCLEOTIDE SEQUENCE</scope>
    <source>
        <strain evidence="11">AP01</strain>
        <tissue evidence="11">Mycelium</tissue>
    </source>
</reference>
<evidence type="ECO:0000256" key="7">
    <source>
        <dbReference type="ARBA" id="ARBA00022807"/>
    </source>
</evidence>
<dbReference type="Pfam" id="PF00443">
    <property type="entry name" value="UCH"/>
    <property type="match status" value="1"/>
</dbReference>
<feature type="compositionally biased region" description="Low complexity" evidence="8">
    <location>
        <begin position="280"/>
        <end position="301"/>
    </location>
</feature>
<dbReference type="OrthoDB" id="292964at2759"/>
<evidence type="ECO:0000313" key="11">
    <source>
        <dbReference type="EMBL" id="KAG5644871.1"/>
    </source>
</evidence>
<dbReference type="PROSITE" id="PS50206">
    <property type="entry name" value="RHODANESE_3"/>
    <property type="match status" value="1"/>
</dbReference>
<dbReference type="SMART" id="SM00450">
    <property type="entry name" value="RHOD"/>
    <property type="match status" value="1"/>
</dbReference>
<comment type="caution">
    <text evidence="11">The sequence shown here is derived from an EMBL/GenBank/DDBJ whole genome shotgun (WGS) entry which is preliminary data.</text>
</comment>
<dbReference type="GO" id="GO:0006508">
    <property type="term" value="P:proteolysis"/>
    <property type="evidence" value="ECO:0007669"/>
    <property type="project" value="UniProtKB-KW"/>
</dbReference>
<evidence type="ECO:0000256" key="4">
    <source>
        <dbReference type="ARBA" id="ARBA00022670"/>
    </source>
</evidence>
<dbReference type="EC" id="3.4.19.12" evidence="3"/>
<dbReference type="PANTHER" id="PTHR21646">
    <property type="entry name" value="UBIQUITIN CARBOXYL-TERMINAL HYDROLASE"/>
    <property type="match status" value="1"/>
</dbReference>
<feature type="compositionally biased region" description="Polar residues" evidence="8">
    <location>
        <begin position="163"/>
        <end position="174"/>
    </location>
</feature>
<dbReference type="Pfam" id="PF00581">
    <property type="entry name" value="Rhodanese"/>
    <property type="match status" value="1"/>
</dbReference>
<dbReference type="PROSITE" id="PS00973">
    <property type="entry name" value="USP_2"/>
    <property type="match status" value="1"/>
</dbReference>
<sequence>MQNGGGRQQEGLTAAAIKANAIDTVHKESRRASGTSLIKAAKTQYLQGKDEERKGDLKVSYSAYLKAASLAKVALEEQAKDKSGALSKEIKKFFEETPDLKDRIEAVENKLKAFEKAQAPATVSDGPSIADRMKALEGQGLNLGPPKRFSRALSEMTPPSSPKPISTRQASPPSTLAILTPSLPASSPAPLPHTLVSPSSLGPSSPSSTPSSSPQLNAYSVAEFTQAFPSIEELEEQPISSPHSVSNGIGKSRSHDARNGEPSPPSPGSTISATQHLEWPSSSSVPSPLNSSSSRAGSPSKPAIPHKPANLSVHSPILTPSTSFKVPIPISAAATPTELSGYMGAHKVLFLDVRSRADFERGHIRSSGAAVVCIEPHILRQSGLTLERLEESVVGPVFVNRDKFDIVCIYDDDSASLGPNDSPLSVLHRLIAETSTQKVLKRQPKLLTGGYNAWRHELGDPYKLESHTTSLEYAAPSILTSTSTGTRNPFLTNGTPSSMSSSLPGTPYHRSVMSLDQGAGHARYPAEASYPTNIPTSGGLSRKPAVIRPTSGSISYSRSTDGLTTPRVIRPPPAAVTSTLERQDNRPKTLVTFNPPEKLKIGSAFPLTYWVDSETAPLQCLSVTVPLAKFFQDKSWTKSINMLNKDSTKGHLAQAFARITQEMWIPGAPTIFPYDFRSTIWAISPVYQGTQQHDSQEFLQFLLDKLHEDLNRVVKYPNAAAQPDPPPEYFAEIERLPIQLGSDLAWRTWRHKHDSPIYDLFQGQTQDRIQCSTCETTSTRYDAFSALQLAIPPGQNGRKVPLKQCLDAFLAVEYLDWMCDKCKVKRRASKAFSLSRLPPILLIQFKRFESENGTAARKISTFVDFPMKSLDLTSYMPGPLPPGVARNAEGLSTNPEDPRTQASPYRYDLYGVINHLGSDLHGGHYIASVVSRGTWFSCDDGAIKQQDPKQVVSEKAYVLFYKRTKA</sequence>
<evidence type="ECO:0000259" key="9">
    <source>
        <dbReference type="PROSITE" id="PS50206"/>
    </source>
</evidence>
<feature type="region of interest" description="Disordered" evidence="8">
    <location>
        <begin position="235"/>
        <end position="312"/>
    </location>
</feature>
<dbReference type="InterPro" id="IPR028889">
    <property type="entry name" value="USP"/>
</dbReference>
<feature type="compositionally biased region" description="Polar residues" evidence="8">
    <location>
        <begin position="480"/>
        <end position="504"/>
    </location>
</feature>
<feature type="domain" description="Rhodanese" evidence="9">
    <location>
        <begin position="344"/>
        <end position="463"/>
    </location>
</feature>
<feature type="region of interest" description="Disordered" evidence="8">
    <location>
        <begin position="526"/>
        <end position="571"/>
    </location>
</feature>
<proteinExistence type="inferred from homology"/>
<dbReference type="PROSITE" id="PS50235">
    <property type="entry name" value="USP_3"/>
    <property type="match status" value="1"/>
</dbReference>
<dbReference type="Proteomes" id="UP000775547">
    <property type="component" value="Unassembled WGS sequence"/>
</dbReference>
<evidence type="ECO:0000256" key="2">
    <source>
        <dbReference type="ARBA" id="ARBA00009085"/>
    </source>
</evidence>